<organism evidence="2 3">
    <name type="scientific">Asparagus officinalis</name>
    <name type="common">Garden asparagus</name>
    <dbReference type="NCBI Taxonomy" id="4686"/>
    <lineage>
        <taxon>Eukaryota</taxon>
        <taxon>Viridiplantae</taxon>
        <taxon>Streptophyta</taxon>
        <taxon>Embryophyta</taxon>
        <taxon>Tracheophyta</taxon>
        <taxon>Spermatophyta</taxon>
        <taxon>Magnoliopsida</taxon>
        <taxon>Liliopsida</taxon>
        <taxon>Asparagales</taxon>
        <taxon>Asparagaceae</taxon>
        <taxon>Asparagoideae</taxon>
        <taxon>Asparagus</taxon>
    </lineage>
</organism>
<evidence type="ECO:0000313" key="2">
    <source>
        <dbReference type="EMBL" id="ONK73286.1"/>
    </source>
</evidence>
<protein>
    <submittedName>
        <fullName evidence="2">Uncharacterized protein</fullName>
    </submittedName>
</protein>
<reference evidence="3" key="1">
    <citation type="journal article" date="2017" name="Nat. Commun.">
        <title>The asparagus genome sheds light on the origin and evolution of a young Y chromosome.</title>
        <authorList>
            <person name="Harkess A."/>
            <person name="Zhou J."/>
            <person name="Xu C."/>
            <person name="Bowers J.E."/>
            <person name="Van der Hulst R."/>
            <person name="Ayyampalayam S."/>
            <person name="Mercati F."/>
            <person name="Riccardi P."/>
            <person name="McKain M.R."/>
            <person name="Kakrana A."/>
            <person name="Tang H."/>
            <person name="Ray J."/>
            <person name="Groenendijk J."/>
            <person name="Arikit S."/>
            <person name="Mathioni S.M."/>
            <person name="Nakano M."/>
            <person name="Shan H."/>
            <person name="Telgmann-Rauber A."/>
            <person name="Kanno A."/>
            <person name="Yue Z."/>
            <person name="Chen H."/>
            <person name="Li W."/>
            <person name="Chen Y."/>
            <person name="Xu X."/>
            <person name="Zhang Y."/>
            <person name="Luo S."/>
            <person name="Chen H."/>
            <person name="Gao J."/>
            <person name="Mao Z."/>
            <person name="Pires J.C."/>
            <person name="Luo M."/>
            <person name="Kudrna D."/>
            <person name="Wing R.A."/>
            <person name="Meyers B.C."/>
            <person name="Yi K."/>
            <person name="Kong H."/>
            <person name="Lavrijsen P."/>
            <person name="Sunseri F."/>
            <person name="Falavigna A."/>
            <person name="Ye Y."/>
            <person name="Leebens-Mack J.H."/>
            <person name="Chen G."/>
        </authorList>
    </citation>
    <scope>NUCLEOTIDE SEQUENCE [LARGE SCALE GENOMIC DNA]</scope>
    <source>
        <strain evidence="3">cv. DH0086</strain>
    </source>
</reference>
<name>A0A5P1F4I1_ASPOF</name>
<evidence type="ECO:0000256" key="1">
    <source>
        <dbReference type="SAM" id="MobiDB-lite"/>
    </source>
</evidence>
<proteinExistence type="predicted"/>
<dbReference type="AlphaFoldDB" id="A0A5P1F4I1"/>
<accession>A0A5P1F4I1</accession>
<feature type="compositionally biased region" description="Basic and acidic residues" evidence="1">
    <location>
        <begin position="61"/>
        <end position="72"/>
    </location>
</feature>
<dbReference type="Gramene" id="ONK73286">
    <property type="protein sequence ID" value="ONK73286"/>
    <property type="gene ID" value="A4U43_C04F29350"/>
</dbReference>
<feature type="region of interest" description="Disordered" evidence="1">
    <location>
        <begin position="61"/>
        <end position="82"/>
    </location>
</feature>
<evidence type="ECO:0000313" key="3">
    <source>
        <dbReference type="Proteomes" id="UP000243459"/>
    </source>
</evidence>
<sequence>MNITRKMLNYANGVPNVGVARSSKEEGSKFDTIGYNDRTFQVYDIWDHIFGKGILMRPHHDQEIKTDSRDSSESMPGAANLGEKGTTIGVYLLTEVLVIGEFSIPGYYEAFWKELDGVKQIWKNRKELK</sequence>
<gene>
    <name evidence="2" type="ORF">A4U43_C04F29350</name>
</gene>
<dbReference type="EMBL" id="CM007384">
    <property type="protein sequence ID" value="ONK73286.1"/>
    <property type="molecule type" value="Genomic_DNA"/>
</dbReference>
<dbReference type="Proteomes" id="UP000243459">
    <property type="component" value="Chromosome 4"/>
</dbReference>
<keyword evidence="3" id="KW-1185">Reference proteome</keyword>